<feature type="transmembrane region" description="Helical" evidence="1">
    <location>
        <begin position="100"/>
        <end position="121"/>
    </location>
</feature>
<dbReference type="EMBL" id="NKHF01000028">
    <property type="protein sequence ID" value="PCK32530.1"/>
    <property type="molecule type" value="Genomic_DNA"/>
</dbReference>
<organism evidence="2 3">
    <name type="scientific">Pseudoalteromonas piscicida</name>
    <dbReference type="NCBI Taxonomy" id="43662"/>
    <lineage>
        <taxon>Bacteria</taxon>
        <taxon>Pseudomonadati</taxon>
        <taxon>Pseudomonadota</taxon>
        <taxon>Gammaproteobacteria</taxon>
        <taxon>Alteromonadales</taxon>
        <taxon>Pseudoalteromonadaceae</taxon>
        <taxon>Pseudoalteromonas</taxon>
    </lineage>
</organism>
<sequence length="338" mass="38491">MNRSIKSKLPLTFLVCISLWWGFYYQSNGKLNDYGSANFEWLFLLDALIVLPIVCFFCVEDRKEALLKSIVLVCLAVLIGSYIIPEQSKLVWHYLESGRYVVLVVILSFELVAISTVYLAIKAAIGKSEDPDHAIEKPIKEYVGDGPVAKLLSFETRMWTYALFSKRVQQESFSGEQHFTYHNKDGAQSNLLGFILLIAFEMPIMHLLLHFIWSPFAANITTLLTAFSLVFFFAEYRAVAKRPISLVGNHLFIRYGLYQPLVIPLSNIAKIQKNMEFVKRAKSIKRYNYSGFPNVEIELIEPVGNVKNIFVGVDNAEHFISAVFAGSSRRCSYDLPIK</sequence>
<keyword evidence="1" id="KW-1133">Transmembrane helix</keyword>
<feature type="transmembrane region" description="Helical" evidence="1">
    <location>
        <begin position="39"/>
        <end position="59"/>
    </location>
</feature>
<keyword evidence="3" id="KW-1185">Reference proteome</keyword>
<proteinExistence type="predicted"/>
<gene>
    <name evidence="2" type="ORF">CEX98_06570</name>
</gene>
<evidence type="ECO:0000256" key="1">
    <source>
        <dbReference type="SAM" id="Phobius"/>
    </source>
</evidence>
<evidence type="ECO:0000313" key="2">
    <source>
        <dbReference type="EMBL" id="PCK32530.1"/>
    </source>
</evidence>
<dbReference type="AlphaFoldDB" id="A0A2A5JT05"/>
<reference evidence="3" key="1">
    <citation type="journal article" date="2019" name="Genome Announc.">
        <title>Draft Genome Sequence of Pseudoalteromonas piscicida Strain 36Y ROTHPW, an Hypersaline Seawater Isolate from the South Coast of Sonora, Mexico.</title>
        <authorList>
            <person name="Sanchez-Diaz R."/>
            <person name="Molina-Garza Z.J."/>
            <person name="Cruz-Suarez L.E."/>
            <person name="Selvin J."/>
            <person name="Kiran G.S."/>
            <person name="Ibarra-Gamez J.C."/>
            <person name="Gomez-Gil B."/>
            <person name="Galaviz-Silva L."/>
        </authorList>
    </citation>
    <scope>NUCLEOTIDE SEQUENCE [LARGE SCALE GENOMIC DNA]</scope>
    <source>
        <strain evidence="3">36Y_RITHPW</strain>
    </source>
</reference>
<dbReference type="RefSeq" id="WP_099641313.1">
    <property type="nucleotide sequence ID" value="NZ_NKHF01000028.1"/>
</dbReference>
<dbReference type="Proteomes" id="UP000228621">
    <property type="component" value="Unassembled WGS sequence"/>
</dbReference>
<protein>
    <submittedName>
        <fullName evidence="2">Uncharacterized protein</fullName>
    </submittedName>
</protein>
<feature type="transmembrane region" description="Helical" evidence="1">
    <location>
        <begin position="9"/>
        <end position="27"/>
    </location>
</feature>
<accession>A0A2A5JT05</accession>
<dbReference type="OrthoDB" id="5916863at2"/>
<keyword evidence="1" id="KW-0812">Transmembrane</keyword>
<feature type="transmembrane region" description="Helical" evidence="1">
    <location>
        <begin position="216"/>
        <end position="234"/>
    </location>
</feature>
<comment type="caution">
    <text evidence="2">The sequence shown here is derived from an EMBL/GenBank/DDBJ whole genome shotgun (WGS) entry which is preliminary data.</text>
</comment>
<name>A0A2A5JT05_PSEO7</name>
<evidence type="ECO:0000313" key="3">
    <source>
        <dbReference type="Proteomes" id="UP000228621"/>
    </source>
</evidence>
<keyword evidence="1" id="KW-0472">Membrane</keyword>
<feature type="transmembrane region" description="Helical" evidence="1">
    <location>
        <begin position="191"/>
        <end position="210"/>
    </location>
</feature>
<feature type="transmembrane region" description="Helical" evidence="1">
    <location>
        <begin position="66"/>
        <end position="84"/>
    </location>
</feature>